<dbReference type="EMBL" id="JBHTBH010000008">
    <property type="protein sequence ID" value="MFC7329637.1"/>
    <property type="molecule type" value="Genomic_DNA"/>
</dbReference>
<keyword evidence="1" id="KW-0805">Transcription regulation</keyword>
<evidence type="ECO:0000259" key="5">
    <source>
        <dbReference type="PROSITE" id="PS50977"/>
    </source>
</evidence>
<dbReference type="Gene3D" id="1.10.357.10">
    <property type="entry name" value="Tetracycline Repressor, domain 2"/>
    <property type="match status" value="1"/>
</dbReference>
<evidence type="ECO:0000256" key="3">
    <source>
        <dbReference type="ARBA" id="ARBA00023163"/>
    </source>
</evidence>
<dbReference type="PROSITE" id="PS50977">
    <property type="entry name" value="HTH_TETR_2"/>
    <property type="match status" value="1"/>
</dbReference>
<accession>A0ABW2KI63</accession>
<protein>
    <submittedName>
        <fullName evidence="6">TetR/AcrR family transcriptional regulator</fullName>
    </submittedName>
</protein>
<sequence length="216" mass="22907">MSSRSAYHHGDLRRTLLDAALVLIAERGVAAVNLRELARRAGVSHAAPAHHFTDKAGLFTAIATEGHMLLAQALSPASPEENGPGRGAVAPAGETARLPALREMGARYVRFALDHPAHFDVMFRPDLCRVDDPELAAARRRSGALLTRALPGGPDGPHTRGYLLAAWSAAHGFATLWRSGSLTAVTGADTPERYFHEAAHAMFSGAPEAPEPTEDG</sequence>
<keyword evidence="7" id="KW-1185">Reference proteome</keyword>
<evidence type="ECO:0000313" key="7">
    <source>
        <dbReference type="Proteomes" id="UP001596540"/>
    </source>
</evidence>
<dbReference type="InterPro" id="IPR001647">
    <property type="entry name" value="HTH_TetR"/>
</dbReference>
<evidence type="ECO:0000256" key="1">
    <source>
        <dbReference type="ARBA" id="ARBA00023015"/>
    </source>
</evidence>
<dbReference type="InterPro" id="IPR025996">
    <property type="entry name" value="MT1864/Rv1816-like_C"/>
</dbReference>
<feature type="DNA-binding region" description="H-T-H motif" evidence="4">
    <location>
        <begin position="33"/>
        <end position="52"/>
    </location>
</feature>
<keyword evidence="2 4" id="KW-0238">DNA-binding</keyword>
<evidence type="ECO:0000256" key="4">
    <source>
        <dbReference type="PROSITE-ProRule" id="PRU00335"/>
    </source>
</evidence>
<evidence type="ECO:0000256" key="2">
    <source>
        <dbReference type="ARBA" id="ARBA00023125"/>
    </source>
</evidence>
<dbReference type="Pfam" id="PF00440">
    <property type="entry name" value="TetR_N"/>
    <property type="match status" value="1"/>
</dbReference>
<dbReference type="SUPFAM" id="SSF48498">
    <property type="entry name" value="Tetracyclin repressor-like, C-terminal domain"/>
    <property type="match status" value="1"/>
</dbReference>
<keyword evidence="3" id="KW-0804">Transcription</keyword>
<dbReference type="Pfam" id="PF13305">
    <property type="entry name" value="TetR_C_33"/>
    <property type="match status" value="1"/>
</dbReference>
<name>A0ABW2KI63_9ACTN</name>
<proteinExistence type="predicted"/>
<evidence type="ECO:0000313" key="6">
    <source>
        <dbReference type="EMBL" id="MFC7329637.1"/>
    </source>
</evidence>
<dbReference type="PANTHER" id="PTHR30055:SF220">
    <property type="entry name" value="TETR-FAMILY REGULATORY PROTEIN"/>
    <property type="match status" value="1"/>
</dbReference>
<comment type="caution">
    <text evidence="6">The sequence shown here is derived from an EMBL/GenBank/DDBJ whole genome shotgun (WGS) entry which is preliminary data.</text>
</comment>
<feature type="domain" description="HTH tetR-type" evidence="5">
    <location>
        <begin position="10"/>
        <end position="70"/>
    </location>
</feature>
<dbReference type="PRINTS" id="PR00455">
    <property type="entry name" value="HTHTETR"/>
</dbReference>
<gene>
    <name evidence="6" type="ORF">ACFQRF_18050</name>
</gene>
<dbReference type="SUPFAM" id="SSF46689">
    <property type="entry name" value="Homeodomain-like"/>
    <property type="match status" value="1"/>
</dbReference>
<reference evidence="7" key="1">
    <citation type="journal article" date="2019" name="Int. J. Syst. Evol. Microbiol.">
        <title>The Global Catalogue of Microorganisms (GCM) 10K type strain sequencing project: providing services to taxonomists for standard genome sequencing and annotation.</title>
        <authorList>
            <consortium name="The Broad Institute Genomics Platform"/>
            <consortium name="The Broad Institute Genome Sequencing Center for Infectious Disease"/>
            <person name="Wu L."/>
            <person name="Ma J."/>
        </authorList>
    </citation>
    <scope>NUCLEOTIDE SEQUENCE [LARGE SCALE GENOMIC DNA]</scope>
    <source>
        <strain evidence="7">CGMCC 4.7382</strain>
    </source>
</reference>
<dbReference type="InterPro" id="IPR036271">
    <property type="entry name" value="Tet_transcr_reg_TetR-rel_C_sf"/>
</dbReference>
<dbReference type="InterPro" id="IPR009057">
    <property type="entry name" value="Homeodomain-like_sf"/>
</dbReference>
<dbReference type="RefSeq" id="WP_379872281.1">
    <property type="nucleotide sequence ID" value="NZ_JBHTBH010000008.1"/>
</dbReference>
<dbReference type="InterPro" id="IPR050109">
    <property type="entry name" value="HTH-type_TetR-like_transc_reg"/>
</dbReference>
<dbReference type="PANTHER" id="PTHR30055">
    <property type="entry name" value="HTH-TYPE TRANSCRIPTIONAL REGULATOR RUTR"/>
    <property type="match status" value="1"/>
</dbReference>
<organism evidence="6 7">
    <name type="scientific">Marinactinospora rubrisoli</name>
    <dbReference type="NCBI Taxonomy" id="2715399"/>
    <lineage>
        <taxon>Bacteria</taxon>
        <taxon>Bacillati</taxon>
        <taxon>Actinomycetota</taxon>
        <taxon>Actinomycetes</taxon>
        <taxon>Streptosporangiales</taxon>
        <taxon>Nocardiopsidaceae</taxon>
        <taxon>Marinactinospora</taxon>
    </lineage>
</organism>
<dbReference type="Proteomes" id="UP001596540">
    <property type="component" value="Unassembled WGS sequence"/>
</dbReference>